<dbReference type="InterPro" id="IPR013766">
    <property type="entry name" value="Thioredoxin_domain"/>
</dbReference>
<evidence type="ECO:0000259" key="6">
    <source>
        <dbReference type="PROSITE" id="PS51352"/>
    </source>
</evidence>
<gene>
    <name evidence="7" type="ORF">Acr_19g0004560</name>
</gene>
<dbReference type="SUPFAM" id="SSF52833">
    <property type="entry name" value="Thioredoxin-like"/>
    <property type="match status" value="1"/>
</dbReference>
<organism evidence="7 8">
    <name type="scientific">Actinidia rufa</name>
    <dbReference type="NCBI Taxonomy" id="165716"/>
    <lineage>
        <taxon>Eukaryota</taxon>
        <taxon>Viridiplantae</taxon>
        <taxon>Streptophyta</taxon>
        <taxon>Embryophyta</taxon>
        <taxon>Tracheophyta</taxon>
        <taxon>Spermatophyta</taxon>
        <taxon>Magnoliopsida</taxon>
        <taxon>eudicotyledons</taxon>
        <taxon>Gunneridae</taxon>
        <taxon>Pentapetalae</taxon>
        <taxon>asterids</taxon>
        <taxon>Ericales</taxon>
        <taxon>Actinidiaceae</taxon>
        <taxon>Actinidia</taxon>
    </lineage>
</organism>
<dbReference type="EMBL" id="BJWL01000019">
    <property type="protein sequence ID" value="GFZ07519.1"/>
    <property type="molecule type" value="Genomic_DNA"/>
</dbReference>
<dbReference type="NCBIfam" id="TIGR01068">
    <property type="entry name" value="thioredoxin"/>
    <property type="match status" value="1"/>
</dbReference>
<dbReference type="CDD" id="cd02947">
    <property type="entry name" value="TRX_family"/>
    <property type="match status" value="1"/>
</dbReference>
<accession>A0A7J0G9R6</accession>
<dbReference type="Gene3D" id="3.40.30.10">
    <property type="entry name" value="Glutaredoxin"/>
    <property type="match status" value="1"/>
</dbReference>
<evidence type="ECO:0000256" key="2">
    <source>
        <dbReference type="ARBA" id="ARBA00022946"/>
    </source>
</evidence>
<name>A0A7J0G9R6_9ERIC</name>
<evidence type="ECO:0000313" key="8">
    <source>
        <dbReference type="Proteomes" id="UP000585474"/>
    </source>
</evidence>
<dbReference type="PROSITE" id="PS51352">
    <property type="entry name" value="THIOREDOXIN_2"/>
    <property type="match status" value="1"/>
</dbReference>
<reference evidence="7 8" key="1">
    <citation type="submission" date="2019-07" db="EMBL/GenBank/DDBJ databases">
        <title>De Novo Assembly of kiwifruit Actinidia rufa.</title>
        <authorList>
            <person name="Sugita-Konishi S."/>
            <person name="Sato K."/>
            <person name="Mori E."/>
            <person name="Abe Y."/>
            <person name="Kisaki G."/>
            <person name="Hamano K."/>
            <person name="Suezawa K."/>
            <person name="Otani M."/>
            <person name="Fukuda T."/>
            <person name="Manabe T."/>
            <person name="Gomi K."/>
            <person name="Tabuchi M."/>
            <person name="Akimitsu K."/>
            <person name="Kataoka I."/>
        </authorList>
    </citation>
    <scope>NUCLEOTIDE SEQUENCE [LARGE SCALE GENOMIC DNA]</scope>
    <source>
        <strain evidence="8">cv. Fuchu</strain>
    </source>
</reference>
<evidence type="ECO:0000256" key="3">
    <source>
        <dbReference type="ARBA" id="ARBA00022982"/>
    </source>
</evidence>
<keyword evidence="4" id="KW-1015">Disulfide bond</keyword>
<dbReference type="Pfam" id="PF00085">
    <property type="entry name" value="Thioredoxin"/>
    <property type="match status" value="1"/>
</dbReference>
<dbReference type="FunFam" id="3.40.30.10:FF:000001">
    <property type="entry name" value="Thioredoxin"/>
    <property type="match status" value="1"/>
</dbReference>
<proteinExistence type="predicted"/>
<dbReference type="InterPro" id="IPR017937">
    <property type="entry name" value="Thioredoxin_CS"/>
</dbReference>
<evidence type="ECO:0000256" key="1">
    <source>
        <dbReference type="ARBA" id="ARBA00022448"/>
    </source>
</evidence>
<dbReference type="PRINTS" id="PR00421">
    <property type="entry name" value="THIOREDOXIN"/>
</dbReference>
<keyword evidence="5" id="KW-0676">Redox-active center</keyword>
<dbReference type="AlphaFoldDB" id="A0A7J0G9R6"/>
<comment type="caution">
    <text evidence="7">The sequence shown here is derived from an EMBL/GenBank/DDBJ whole genome shotgun (WGS) entry which is preliminary data.</text>
</comment>
<protein>
    <submittedName>
        <fullName evidence="7">Thioredoxin M-type 4</fullName>
    </submittedName>
</protein>
<keyword evidence="1" id="KW-0813">Transport</keyword>
<dbReference type="GO" id="GO:0008047">
    <property type="term" value="F:enzyme activator activity"/>
    <property type="evidence" value="ECO:0007669"/>
    <property type="project" value="UniProtKB-ARBA"/>
</dbReference>
<dbReference type="GO" id="GO:0005737">
    <property type="term" value="C:cytoplasm"/>
    <property type="evidence" value="ECO:0007669"/>
    <property type="project" value="TreeGrafter"/>
</dbReference>
<dbReference type="InterPro" id="IPR036249">
    <property type="entry name" value="Thioredoxin-like_sf"/>
</dbReference>
<feature type="domain" description="Thioredoxin" evidence="6">
    <location>
        <begin position="182"/>
        <end position="297"/>
    </location>
</feature>
<dbReference type="PANTHER" id="PTHR45663:SF16">
    <property type="entry name" value="THIOREDOXIN M4, CHLOROPLASTIC"/>
    <property type="match status" value="1"/>
</dbReference>
<keyword evidence="8" id="KW-1185">Reference proteome</keyword>
<dbReference type="Proteomes" id="UP000585474">
    <property type="component" value="Unassembled WGS sequence"/>
</dbReference>
<evidence type="ECO:0000256" key="5">
    <source>
        <dbReference type="ARBA" id="ARBA00023284"/>
    </source>
</evidence>
<dbReference type="GO" id="GO:0015035">
    <property type="term" value="F:protein-disulfide reductase activity"/>
    <property type="evidence" value="ECO:0007669"/>
    <property type="project" value="InterPro"/>
</dbReference>
<sequence>MAGVLETLTVPRSSRFHATLAPIGSSSVCALSGDRKPVRLPGFGGLKIRSSYVTRSTGSVSQRLGRRSGRIVCEAQDTAVDGLLKRAQDVIWKSLFEEEKKYDGLMLHMKAHRGVRKSPFVIFHSSYNDLGSDIVSVACTLGDALIIKDLFACWHRDCLRGGDRKTWNAGALCLTWACFGIRGIGDLLKEGYALAPVTDANWQPLVLEADCAVLVEFWAPWCGPCRMIHPVIDELAKQYLGKLKCYKVNTDESPSIATRYGIRSIPTVMIFKDGEKKDAVIGAVPKSTLTTSIEKFL</sequence>
<keyword evidence="3" id="KW-0249">Electron transport</keyword>
<dbReference type="PANTHER" id="PTHR45663">
    <property type="entry name" value="GEO12009P1"/>
    <property type="match status" value="1"/>
</dbReference>
<dbReference type="PROSITE" id="PS00194">
    <property type="entry name" value="THIOREDOXIN_1"/>
    <property type="match status" value="1"/>
</dbReference>
<evidence type="ECO:0000256" key="4">
    <source>
        <dbReference type="ARBA" id="ARBA00023157"/>
    </source>
</evidence>
<dbReference type="OrthoDB" id="2121326at2759"/>
<dbReference type="InterPro" id="IPR005746">
    <property type="entry name" value="Thioredoxin"/>
</dbReference>
<evidence type="ECO:0000313" key="7">
    <source>
        <dbReference type="EMBL" id="GFZ07519.1"/>
    </source>
</evidence>
<keyword evidence="2" id="KW-0809">Transit peptide</keyword>